<keyword evidence="4" id="KW-1185">Reference proteome</keyword>
<protein>
    <recommendedName>
        <fullName evidence="2">RsiG-like domain-containing protein</fullName>
    </recommendedName>
</protein>
<dbReference type="AlphaFoldDB" id="A0A420XT38"/>
<evidence type="ECO:0000259" key="2">
    <source>
        <dbReference type="Pfam" id="PF22802"/>
    </source>
</evidence>
<dbReference type="Pfam" id="PF22802">
    <property type="entry name" value="RsiG"/>
    <property type="match status" value="2"/>
</dbReference>
<accession>A0A420XT38</accession>
<organism evidence="3 4">
    <name type="scientific">Motilibacter peucedani</name>
    <dbReference type="NCBI Taxonomy" id="598650"/>
    <lineage>
        <taxon>Bacteria</taxon>
        <taxon>Bacillati</taxon>
        <taxon>Actinomycetota</taxon>
        <taxon>Actinomycetes</taxon>
        <taxon>Motilibacterales</taxon>
        <taxon>Motilibacteraceae</taxon>
        <taxon>Motilibacter</taxon>
    </lineage>
</organism>
<dbReference type="RefSeq" id="WP_231121336.1">
    <property type="nucleotide sequence ID" value="NZ_RBWV01000009.1"/>
</dbReference>
<dbReference type="InterPro" id="IPR055209">
    <property type="entry name" value="RsiG-like_dom"/>
</dbReference>
<proteinExistence type="predicted"/>
<dbReference type="Proteomes" id="UP000281955">
    <property type="component" value="Unassembled WGS sequence"/>
</dbReference>
<feature type="region of interest" description="Disordered" evidence="1">
    <location>
        <begin position="1"/>
        <end position="25"/>
    </location>
</feature>
<dbReference type="InParanoid" id="A0A420XT38"/>
<comment type="caution">
    <text evidence="3">The sequence shown here is derived from an EMBL/GenBank/DDBJ whole genome shotgun (WGS) entry which is preliminary data.</text>
</comment>
<dbReference type="EMBL" id="RBWV01000009">
    <property type="protein sequence ID" value="RKS79988.1"/>
    <property type="molecule type" value="Genomic_DNA"/>
</dbReference>
<feature type="domain" description="RsiG-like" evidence="2">
    <location>
        <begin position="143"/>
        <end position="200"/>
    </location>
</feature>
<dbReference type="InterPro" id="IPR049575">
    <property type="entry name" value="RsiG-like"/>
</dbReference>
<reference evidence="3 4" key="1">
    <citation type="submission" date="2018-10" db="EMBL/GenBank/DDBJ databases">
        <title>Genomic Encyclopedia of Archaeal and Bacterial Type Strains, Phase II (KMG-II): from individual species to whole genera.</title>
        <authorList>
            <person name="Goeker M."/>
        </authorList>
    </citation>
    <scope>NUCLEOTIDE SEQUENCE [LARGE SCALE GENOMIC DNA]</scope>
    <source>
        <strain evidence="3 4">RP-AC37</strain>
    </source>
</reference>
<evidence type="ECO:0000313" key="3">
    <source>
        <dbReference type="EMBL" id="RKS79988.1"/>
    </source>
</evidence>
<name>A0A420XT38_9ACTN</name>
<evidence type="ECO:0000256" key="1">
    <source>
        <dbReference type="SAM" id="MobiDB-lite"/>
    </source>
</evidence>
<gene>
    <name evidence="3" type="ORF">CLV35_0406</name>
</gene>
<evidence type="ECO:0000313" key="4">
    <source>
        <dbReference type="Proteomes" id="UP000281955"/>
    </source>
</evidence>
<feature type="domain" description="RsiG-like" evidence="2">
    <location>
        <begin position="35"/>
        <end position="94"/>
    </location>
</feature>
<sequence>MTEPTDPSSPDPSAPVAGPLDGGRRRIDRVLSSGYLENLAERDLDEVRTLRREAEQEESDLSYVRRLLQGRLDILRAEQTRRATGGEPIDEGSEEDFVARLARTLADSGPRADQSHARLPHVDPSRIGETRRRVEQLAAEVGFSDLGALSDDEIASAVSRLRAFEDEVSHSRRDVQTVVDACTAEIGRRYKEGVAHVEDLLGRG</sequence>
<dbReference type="CDD" id="cd21107">
    <property type="entry name" value="RsiG"/>
    <property type="match status" value="1"/>
</dbReference>